<evidence type="ECO:0000259" key="1">
    <source>
        <dbReference type="Pfam" id="PF00005"/>
    </source>
</evidence>
<protein>
    <recommendedName>
        <fullName evidence="1">ABC transporter domain-containing protein</fullName>
    </recommendedName>
</protein>
<dbReference type="InterPro" id="IPR003439">
    <property type="entry name" value="ABC_transporter-like_ATP-bd"/>
</dbReference>
<accession>X0V2X4</accession>
<feature type="non-terminal residue" evidence="2">
    <location>
        <position position="115"/>
    </location>
</feature>
<dbReference type="PANTHER" id="PTHR42798">
    <property type="entry name" value="LIPOPROTEIN-RELEASING SYSTEM ATP-BINDING PROTEIN LOLD"/>
    <property type="match status" value="1"/>
</dbReference>
<evidence type="ECO:0000313" key="2">
    <source>
        <dbReference type="EMBL" id="GAG12445.1"/>
    </source>
</evidence>
<dbReference type="SUPFAM" id="SSF52540">
    <property type="entry name" value="P-loop containing nucleoside triphosphate hydrolases"/>
    <property type="match status" value="1"/>
</dbReference>
<dbReference type="Pfam" id="PF00005">
    <property type="entry name" value="ABC_tran"/>
    <property type="match status" value="1"/>
</dbReference>
<feature type="domain" description="ABC transporter" evidence="1">
    <location>
        <begin position="21"/>
        <end position="103"/>
    </location>
</feature>
<dbReference type="AlphaFoldDB" id="X0V2X4"/>
<comment type="caution">
    <text evidence="2">The sequence shown here is derived from an EMBL/GenBank/DDBJ whole genome shotgun (WGS) entry which is preliminary data.</text>
</comment>
<name>X0V2X4_9ZZZZ</name>
<gene>
    <name evidence="2" type="ORF">S01H1_33645</name>
</gene>
<dbReference type="InterPro" id="IPR027417">
    <property type="entry name" value="P-loop_NTPase"/>
</dbReference>
<dbReference type="EMBL" id="BARS01020895">
    <property type="protein sequence ID" value="GAG12445.1"/>
    <property type="molecule type" value="Genomic_DNA"/>
</dbReference>
<organism evidence="2">
    <name type="scientific">marine sediment metagenome</name>
    <dbReference type="NCBI Taxonomy" id="412755"/>
    <lineage>
        <taxon>unclassified sequences</taxon>
        <taxon>metagenomes</taxon>
        <taxon>ecological metagenomes</taxon>
    </lineage>
</organism>
<dbReference type="GO" id="GO:0005524">
    <property type="term" value="F:ATP binding"/>
    <property type="evidence" value="ECO:0007669"/>
    <property type="project" value="InterPro"/>
</dbReference>
<dbReference type="GO" id="GO:0016887">
    <property type="term" value="F:ATP hydrolysis activity"/>
    <property type="evidence" value="ECO:0007669"/>
    <property type="project" value="InterPro"/>
</dbReference>
<dbReference type="Gene3D" id="3.40.50.300">
    <property type="entry name" value="P-loop containing nucleotide triphosphate hydrolases"/>
    <property type="match status" value="1"/>
</dbReference>
<proteinExistence type="predicted"/>
<sequence>MIKLIDITKYYSSGFVKTFVLRDINLDIKEGEFVTIMGPSGAGKSTLLYILGMLDTPSSGEYCFFDQKVHKLHEKQLTELHKNYIGFVFQSYHLIDDLTVYENLETPLLYKKVKG</sequence>
<dbReference type="PANTHER" id="PTHR42798:SF6">
    <property type="entry name" value="CELL DIVISION ATP-BINDING PROTEIN FTSE"/>
    <property type="match status" value="1"/>
</dbReference>
<reference evidence="2" key="1">
    <citation type="journal article" date="2014" name="Front. Microbiol.">
        <title>High frequency of phylogenetically diverse reductive dehalogenase-homologous genes in deep subseafloor sedimentary metagenomes.</title>
        <authorList>
            <person name="Kawai M."/>
            <person name="Futagami T."/>
            <person name="Toyoda A."/>
            <person name="Takaki Y."/>
            <person name="Nishi S."/>
            <person name="Hori S."/>
            <person name="Arai W."/>
            <person name="Tsubouchi T."/>
            <person name="Morono Y."/>
            <person name="Uchiyama I."/>
            <person name="Ito T."/>
            <person name="Fujiyama A."/>
            <person name="Inagaki F."/>
            <person name="Takami H."/>
        </authorList>
    </citation>
    <scope>NUCLEOTIDE SEQUENCE</scope>
    <source>
        <strain evidence="2">Expedition CK06-06</strain>
    </source>
</reference>